<keyword evidence="5 8" id="KW-0413">Isomerase</keyword>
<dbReference type="InterPro" id="IPR016055">
    <property type="entry name" value="A-D-PHexomutase_a/b/a-I/II/III"/>
</dbReference>
<dbReference type="SUPFAM" id="SSF55957">
    <property type="entry name" value="Phosphoglucomutase, C-terminal domain"/>
    <property type="match status" value="1"/>
</dbReference>
<evidence type="ECO:0000259" key="10">
    <source>
        <dbReference type="Pfam" id="PF02878"/>
    </source>
</evidence>
<dbReference type="CDD" id="cd05802">
    <property type="entry name" value="GlmM"/>
    <property type="match status" value="1"/>
</dbReference>
<dbReference type="GO" id="GO:0005829">
    <property type="term" value="C:cytosol"/>
    <property type="evidence" value="ECO:0007669"/>
    <property type="project" value="TreeGrafter"/>
</dbReference>
<dbReference type="InterPro" id="IPR050060">
    <property type="entry name" value="Phosphoglucosamine_mutase"/>
</dbReference>
<dbReference type="Pfam" id="PF02878">
    <property type="entry name" value="PGM_PMM_I"/>
    <property type="match status" value="1"/>
</dbReference>
<feature type="binding site" evidence="8">
    <location>
        <position position="269"/>
    </location>
    <ligand>
        <name>Mg(2+)</name>
        <dbReference type="ChEBI" id="CHEBI:18420"/>
    </ligand>
</feature>
<keyword evidence="4 8" id="KW-0460">Magnesium</keyword>
<name>A0A937W2W2_UNCTE</name>
<dbReference type="Pfam" id="PF00408">
    <property type="entry name" value="PGM_PMM_IV"/>
    <property type="match status" value="1"/>
</dbReference>
<evidence type="ECO:0000256" key="3">
    <source>
        <dbReference type="ARBA" id="ARBA00022723"/>
    </source>
</evidence>
<dbReference type="EC" id="5.4.2.10" evidence="6 8"/>
<dbReference type="InterPro" id="IPR005841">
    <property type="entry name" value="Alpha-D-phosphohexomutase_SF"/>
</dbReference>
<evidence type="ECO:0000256" key="2">
    <source>
        <dbReference type="ARBA" id="ARBA00022553"/>
    </source>
</evidence>
<evidence type="ECO:0000256" key="8">
    <source>
        <dbReference type="HAMAP-Rule" id="MF_01554"/>
    </source>
</evidence>
<feature type="domain" description="Alpha-D-phosphohexomutase alpha/beta/alpha" evidence="11">
    <location>
        <begin position="183"/>
        <end position="278"/>
    </location>
</feature>
<dbReference type="PANTHER" id="PTHR42946">
    <property type="entry name" value="PHOSPHOHEXOSE MUTASE"/>
    <property type="match status" value="1"/>
</dbReference>
<dbReference type="Pfam" id="PF02879">
    <property type="entry name" value="PGM_PMM_II"/>
    <property type="match status" value="1"/>
</dbReference>
<dbReference type="GO" id="GO:0000287">
    <property type="term" value="F:magnesium ion binding"/>
    <property type="evidence" value="ECO:0007669"/>
    <property type="project" value="UniProtKB-UniRule"/>
</dbReference>
<dbReference type="InterPro" id="IPR005845">
    <property type="entry name" value="A-D-PHexomutase_a/b/a-II"/>
</dbReference>
<evidence type="ECO:0000313" key="14">
    <source>
        <dbReference type="Proteomes" id="UP000712673"/>
    </source>
</evidence>
<evidence type="ECO:0000256" key="5">
    <source>
        <dbReference type="ARBA" id="ARBA00023235"/>
    </source>
</evidence>
<evidence type="ECO:0000256" key="6">
    <source>
        <dbReference type="ARBA" id="ARBA00066330"/>
    </source>
</evidence>
<dbReference type="FunFam" id="3.40.120.10:FF:000002">
    <property type="entry name" value="Phosphoglucosamine mutase"/>
    <property type="match status" value="1"/>
</dbReference>
<organism evidence="13 14">
    <name type="scientific">Tectimicrobiota bacterium</name>
    <dbReference type="NCBI Taxonomy" id="2528274"/>
    <lineage>
        <taxon>Bacteria</taxon>
        <taxon>Pseudomonadati</taxon>
        <taxon>Nitrospinota/Tectimicrobiota group</taxon>
        <taxon>Candidatus Tectimicrobiota</taxon>
    </lineage>
</organism>
<keyword evidence="3 8" id="KW-0479">Metal-binding</keyword>
<comment type="PTM">
    <text evidence="8">Activated by phosphorylation.</text>
</comment>
<dbReference type="GO" id="GO:0008966">
    <property type="term" value="F:phosphoglucosamine mutase activity"/>
    <property type="evidence" value="ECO:0007669"/>
    <property type="project" value="UniProtKB-UniRule"/>
</dbReference>
<protein>
    <recommendedName>
        <fullName evidence="7 8">Phosphoglucosamine mutase</fullName>
        <ecNumber evidence="6 8">5.4.2.10</ecNumber>
    </recommendedName>
</protein>
<dbReference type="InterPro" id="IPR005843">
    <property type="entry name" value="A-D-PHexomutase_C"/>
</dbReference>
<sequence length="473" mass="50322">MLDCLRLCLLTSSGYTRLGDLAMARMFGTDGIRGLANVPPLSPEIALALGRAAVRVLAQDASQGKPSFILGRDTRLSSPMLEAALTAGLCSAGADVLLAGVLPTPGIAYLTRHTSAVGGIVISASHNAYMDNGIKFFAGNGAKLDDKEEEAIEACAESREIGNTIVGEAVGTPHGYEHGLQYYTAFLKGTFRHHLPVRLRIGLDCANGAASVVAPALFRALGADVVVWQADPNGININHSCGAVAPEFLQHKILQEQLDVGFAFDGDADRLIAVDHQGRVLDGDYVLAICAQDLLEEQADACRVVVSTVMANLGLEQALERMGFALHRTPVGDKSVVEGMRQTGALLGGEQSGHVVFLQHHTTGDGLLTALQLLNVMLAKQQPLATLAATLQKFPQTVLNVKIRERRDPLKLPAVHRVTEQAQQVLGKTGRIVVRLSGTEAVVRVMLEGPEQSLIETLAHDIAKVIRSELGSL</sequence>
<dbReference type="GO" id="GO:0004615">
    <property type="term" value="F:phosphomannomutase activity"/>
    <property type="evidence" value="ECO:0007669"/>
    <property type="project" value="TreeGrafter"/>
</dbReference>
<comment type="cofactor">
    <cofactor evidence="8">
        <name>Mg(2+)</name>
        <dbReference type="ChEBI" id="CHEBI:18420"/>
    </cofactor>
    <text evidence="8">Binds 1 Mg(2+) ion per subunit.</text>
</comment>
<dbReference type="GO" id="GO:0009252">
    <property type="term" value="P:peptidoglycan biosynthetic process"/>
    <property type="evidence" value="ECO:0007669"/>
    <property type="project" value="TreeGrafter"/>
</dbReference>
<evidence type="ECO:0000259" key="9">
    <source>
        <dbReference type="Pfam" id="PF00408"/>
    </source>
</evidence>
<feature type="domain" description="Alpha-D-phosphohexomutase alpha/beta/alpha" evidence="12">
    <location>
        <begin position="282"/>
        <end position="393"/>
    </location>
</feature>
<dbReference type="Gene3D" id="3.40.120.10">
    <property type="entry name" value="Alpha-D-Glucose-1,6-Bisphosphate, subunit A, domain 3"/>
    <property type="match status" value="3"/>
</dbReference>
<reference evidence="13" key="1">
    <citation type="submission" date="2019-03" db="EMBL/GenBank/DDBJ databases">
        <title>Lake Tanganyika Metagenome-Assembled Genomes (MAGs).</title>
        <authorList>
            <person name="Tran P."/>
        </authorList>
    </citation>
    <scope>NUCLEOTIDE SEQUENCE</scope>
    <source>
        <strain evidence="13">K_DeepCast_65m_m2_066</strain>
    </source>
</reference>
<dbReference type="SUPFAM" id="SSF53738">
    <property type="entry name" value="Phosphoglucomutase, first 3 domains"/>
    <property type="match status" value="3"/>
</dbReference>
<dbReference type="Pfam" id="PF02880">
    <property type="entry name" value="PGM_PMM_III"/>
    <property type="match status" value="1"/>
</dbReference>
<keyword evidence="2 8" id="KW-0597">Phosphoprotein</keyword>
<dbReference type="EMBL" id="VGLS01000319">
    <property type="protein sequence ID" value="MBM3224409.1"/>
    <property type="molecule type" value="Genomic_DNA"/>
</dbReference>
<dbReference type="HAMAP" id="MF_01554_B">
    <property type="entry name" value="GlmM_B"/>
    <property type="match status" value="1"/>
</dbReference>
<feature type="active site" description="Phosphoserine intermediate" evidence="8">
    <location>
        <position position="125"/>
    </location>
</feature>
<evidence type="ECO:0000256" key="7">
    <source>
        <dbReference type="ARBA" id="ARBA00068193"/>
    </source>
</evidence>
<feature type="binding site" description="via phosphate group" evidence="8">
    <location>
        <position position="125"/>
    </location>
    <ligand>
        <name>Mg(2+)</name>
        <dbReference type="ChEBI" id="CHEBI:18420"/>
    </ligand>
</feature>
<gene>
    <name evidence="8 13" type="primary">glmM</name>
    <name evidence="13" type="ORF">FJZ47_11485</name>
</gene>
<dbReference type="Proteomes" id="UP000712673">
    <property type="component" value="Unassembled WGS sequence"/>
</dbReference>
<dbReference type="NCBIfam" id="TIGR01455">
    <property type="entry name" value="glmM"/>
    <property type="match status" value="1"/>
</dbReference>
<evidence type="ECO:0000259" key="11">
    <source>
        <dbReference type="Pfam" id="PF02879"/>
    </source>
</evidence>
<dbReference type="FunFam" id="3.40.120.10:FF:000001">
    <property type="entry name" value="Phosphoglucosamine mutase"/>
    <property type="match status" value="1"/>
</dbReference>
<feature type="modified residue" description="Phosphoserine" evidence="8">
    <location>
        <position position="125"/>
    </location>
</feature>
<dbReference type="InterPro" id="IPR006352">
    <property type="entry name" value="GlmM_bact"/>
</dbReference>
<dbReference type="FunFam" id="3.30.310.50:FF:000001">
    <property type="entry name" value="Phosphoglucosamine mutase"/>
    <property type="match status" value="1"/>
</dbReference>
<dbReference type="InterPro" id="IPR036900">
    <property type="entry name" value="A-D-PHexomutase_C_sf"/>
</dbReference>
<proteinExistence type="inferred from homology"/>
<dbReference type="Gene3D" id="3.30.310.50">
    <property type="entry name" value="Alpha-D-phosphohexomutase, C-terminal domain"/>
    <property type="match status" value="1"/>
</dbReference>
<dbReference type="PRINTS" id="PR00509">
    <property type="entry name" value="PGMPMM"/>
</dbReference>
<feature type="binding site" evidence="8">
    <location>
        <position position="267"/>
    </location>
    <ligand>
        <name>Mg(2+)</name>
        <dbReference type="ChEBI" id="CHEBI:18420"/>
    </ligand>
</feature>
<dbReference type="PANTHER" id="PTHR42946:SF1">
    <property type="entry name" value="PHOSPHOGLUCOMUTASE (ALPHA-D-GLUCOSE-1,6-BISPHOSPHATE-DEPENDENT)"/>
    <property type="match status" value="1"/>
</dbReference>
<dbReference type="AlphaFoldDB" id="A0A937W2W2"/>
<feature type="domain" description="Alpha-D-phosphohexomutase C-terminal" evidence="9">
    <location>
        <begin position="399"/>
        <end position="464"/>
    </location>
</feature>
<dbReference type="InterPro" id="IPR005846">
    <property type="entry name" value="A-D-PHexomutase_a/b/a-III"/>
</dbReference>
<evidence type="ECO:0000256" key="4">
    <source>
        <dbReference type="ARBA" id="ARBA00022842"/>
    </source>
</evidence>
<comment type="caution">
    <text evidence="13">The sequence shown here is derived from an EMBL/GenBank/DDBJ whole genome shotgun (WGS) entry which is preliminary data.</text>
</comment>
<comment type="function">
    <text evidence="8">Catalyzes the conversion of glucosamine-6-phosphate to glucosamine-1-phosphate.</text>
</comment>
<evidence type="ECO:0000313" key="13">
    <source>
        <dbReference type="EMBL" id="MBM3224409.1"/>
    </source>
</evidence>
<evidence type="ECO:0000259" key="12">
    <source>
        <dbReference type="Pfam" id="PF02880"/>
    </source>
</evidence>
<feature type="binding site" evidence="8">
    <location>
        <position position="265"/>
    </location>
    <ligand>
        <name>Mg(2+)</name>
        <dbReference type="ChEBI" id="CHEBI:18420"/>
    </ligand>
</feature>
<evidence type="ECO:0000256" key="1">
    <source>
        <dbReference type="ARBA" id="ARBA00010231"/>
    </source>
</evidence>
<feature type="domain" description="Alpha-D-phosphohexomutase alpha/beta/alpha" evidence="10">
    <location>
        <begin position="25"/>
        <end position="158"/>
    </location>
</feature>
<dbReference type="InterPro" id="IPR005844">
    <property type="entry name" value="A-D-PHexomutase_a/b/a-I"/>
</dbReference>
<accession>A0A937W2W2</accession>
<comment type="catalytic activity">
    <reaction evidence="8">
        <text>alpha-D-glucosamine 1-phosphate = D-glucosamine 6-phosphate</text>
        <dbReference type="Rhea" id="RHEA:23424"/>
        <dbReference type="ChEBI" id="CHEBI:58516"/>
        <dbReference type="ChEBI" id="CHEBI:58725"/>
        <dbReference type="EC" id="5.4.2.10"/>
    </reaction>
</comment>
<dbReference type="GO" id="GO:0006048">
    <property type="term" value="P:UDP-N-acetylglucosamine biosynthetic process"/>
    <property type="evidence" value="ECO:0007669"/>
    <property type="project" value="TreeGrafter"/>
</dbReference>
<dbReference type="GO" id="GO:0005975">
    <property type="term" value="P:carbohydrate metabolic process"/>
    <property type="evidence" value="ECO:0007669"/>
    <property type="project" value="InterPro"/>
</dbReference>
<comment type="similarity">
    <text evidence="1 8">Belongs to the phosphohexose mutase family.</text>
</comment>